<dbReference type="Gene3D" id="3.80.10.10">
    <property type="entry name" value="Ribonuclease Inhibitor"/>
    <property type="match status" value="1"/>
</dbReference>
<dbReference type="Proteomes" id="UP001054252">
    <property type="component" value="Unassembled WGS sequence"/>
</dbReference>
<gene>
    <name evidence="4" type="ORF">SLEP1_g917</name>
</gene>
<proteinExistence type="predicted"/>
<feature type="chain" id="PRO_5043607636" description="Disease resistance R13L4/SHOC-2-like LRR domain-containing protein" evidence="2">
    <location>
        <begin position="19"/>
        <end position="480"/>
    </location>
</feature>
<keyword evidence="5" id="KW-1185">Reference proteome</keyword>
<keyword evidence="1" id="KW-0677">Repeat</keyword>
<feature type="signal peptide" evidence="2">
    <location>
        <begin position="1"/>
        <end position="18"/>
    </location>
</feature>
<dbReference type="AlphaFoldDB" id="A0AAV5HKU1"/>
<dbReference type="InterPro" id="IPR032675">
    <property type="entry name" value="LRR_dom_sf"/>
</dbReference>
<organism evidence="4 5">
    <name type="scientific">Rubroshorea leprosula</name>
    <dbReference type="NCBI Taxonomy" id="152421"/>
    <lineage>
        <taxon>Eukaryota</taxon>
        <taxon>Viridiplantae</taxon>
        <taxon>Streptophyta</taxon>
        <taxon>Embryophyta</taxon>
        <taxon>Tracheophyta</taxon>
        <taxon>Spermatophyta</taxon>
        <taxon>Magnoliopsida</taxon>
        <taxon>eudicotyledons</taxon>
        <taxon>Gunneridae</taxon>
        <taxon>Pentapetalae</taxon>
        <taxon>rosids</taxon>
        <taxon>malvids</taxon>
        <taxon>Malvales</taxon>
        <taxon>Dipterocarpaceae</taxon>
        <taxon>Rubroshorea</taxon>
    </lineage>
</organism>
<dbReference type="PANTHER" id="PTHR47186">
    <property type="entry name" value="LEUCINE-RICH REPEAT-CONTAINING PROTEIN 57"/>
    <property type="match status" value="1"/>
</dbReference>
<evidence type="ECO:0000256" key="1">
    <source>
        <dbReference type="ARBA" id="ARBA00022737"/>
    </source>
</evidence>
<reference evidence="4 5" key="1">
    <citation type="journal article" date="2021" name="Commun. Biol.">
        <title>The genome of Shorea leprosula (Dipterocarpaceae) highlights the ecological relevance of drought in aseasonal tropical rainforests.</title>
        <authorList>
            <person name="Ng K.K.S."/>
            <person name="Kobayashi M.J."/>
            <person name="Fawcett J.A."/>
            <person name="Hatakeyama M."/>
            <person name="Paape T."/>
            <person name="Ng C.H."/>
            <person name="Ang C.C."/>
            <person name="Tnah L.H."/>
            <person name="Lee C.T."/>
            <person name="Nishiyama T."/>
            <person name="Sese J."/>
            <person name="O'Brien M.J."/>
            <person name="Copetti D."/>
            <person name="Mohd Noor M.I."/>
            <person name="Ong R.C."/>
            <person name="Putra M."/>
            <person name="Sireger I.Z."/>
            <person name="Indrioko S."/>
            <person name="Kosugi Y."/>
            <person name="Izuno A."/>
            <person name="Isagi Y."/>
            <person name="Lee S.L."/>
            <person name="Shimizu K.K."/>
        </authorList>
    </citation>
    <scope>NUCLEOTIDE SEQUENCE [LARGE SCALE GENOMIC DNA]</scope>
    <source>
        <strain evidence="4">214</strain>
    </source>
</reference>
<evidence type="ECO:0000313" key="5">
    <source>
        <dbReference type="Proteomes" id="UP001054252"/>
    </source>
</evidence>
<evidence type="ECO:0000256" key="2">
    <source>
        <dbReference type="SAM" id="SignalP"/>
    </source>
</evidence>
<dbReference type="Pfam" id="PF23598">
    <property type="entry name" value="LRR_14"/>
    <property type="match status" value="1"/>
</dbReference>
<sequence>MAAALVCSILHLVGEVLLQVTMGTARLGEDSLNELERLRNNLAILNWIFPKTRVKRTDRAIEFWLDGLTDAAYDLVDVLNEWNAAHGRFRIKGVGKTSILKAKVGSFVTHCLRTTQVVRRDDLAFKLKKFSDRLDEIATDLNKYHLISISTSSRWIESTFVDVSQIIGRDEVKGDILDPDGLKSTWKVHDILHDFAQFLMNNDGIVIEVNPGGNSVIDLSSRNARYLTACIPEGHCLPTSIYGAEKLRSLMIISGENAITNEAVRIIFNQAKQLRLVDFGCHNASMDTIPKEIGNLIRLRHINFSGSKIKRLPPSLCELYNLQYLNLDNCESLENLPDEIGNLINLRHIICSGSKIKGLPPSLCKLHNLRYLNLDNCKALENLPDEIGDLINLIHLGTLHCYSLACYPKSARYLSNLRRLRGIVLRADRNDPKEFALGDLENLNKLCELSMVLKGNAVDDRELKRAKFEKKIYLEEIKVE</sequence>
<name>A0AAV5HKU1_9ROSI</name>
<dbReference type="SUPFAM" id="SSF52058">
    <property type="entry name" value="L domain-like"/>
    <property type="match status" value="1"/>
</dbReference>
<accession>A0AAV5HKU1</accession>
<keyword evidence="2" id="KW-0732">Signal</keyword>
<comment type="caution">
    <text evidence="4">The sequence shown here is derived from an EMBL/GenBank/DDBJ whole genome shotgun (WGS) entry which is preliminary data.</text>
</comment>
<feature type="domain" description="Disease resistance R13L4/SHOC-2-like LRR" evidence="3">
    <location>
        <begin position="316"/>
        <end position="459"/>
    </location>
</feature>
<protein>
    <recommendedName>
        <fullName evidence="3">Disease resistance R13L4/SHOC-2-like LRR domain-containing protein</fullName>
    </recommendedName>
</protein>
<dbReference type="PANTHER" id="PTHR47186:SF42">
    <property type="entry name" value="DISEASE RESISTANCE RPP13-LIKE PROTEIN 1"/>
    <property type="match status" value="1"/>
</dbReference>
<evidence type="ECO:0000313" key="4">
    <source>
        <dbReference type="EMBL" id="GKU86383.1"/>
    </source>
</evidence>
<dbReference type="EMBL" id="BPVZ01000001">
    <property type="protein sequence ID" value="GKU86383.1"/>
    <property type="molecule type" value="Genomic_DNA"/>
</dbReference>
<evidence type="ECO:0000259" key="3">
    <source>
        <dbReference type="Pfam" id="PF23598"/>
    </source>
</evidence>
<dbReference type="InterPro" id="IPR055414">
    <property type="entry name" value="LRR_R13L4/SHOC2-like"/>
</dbReference>